<protein>
    <submittedName>
        <fullName evidence="1">Uncharacterized protein</fullName>
    </submittedName>
</protein>
<accession>A0AAW9KKH8</accession>
<evidence type="ECO:0000313" key="2">
    <source>
        <dbReference type="Proteomes" id="UP001288944"/>
    </source>
</evidence>
<comment type="caution">
    <text evidence="1">The sequence shown here is derived from an EMBL/GenBank/DDBJ whole genome shotgun (WGS) entry which is preliminary data.</text>
</comment>
<organism evidence="1 2">
    <name type="scientific">Clostridium perfringens</name>
    <dbReference type="NCBI Taxonomy" id="1502"/>
    <lineage>
        <taxon>Bacteria</taxon>
        <taxon>Bacillati</taxon>
        <taxon>Bacillota</taxon>
        <taxon>Clostridia</taxon>
        <taxon>Eubacteriales</taxon>
        <taxon>Clostridiaceae</taxon>
        <taxon>Clostridium</taxon>
    </lineage>
</organism>
<evidence type="ECO:0000313" key="1">
    <source>
        <dbReference type="EMBL" id="MDZ7541610.1"/>
    </source>
</evidence>
<gene>
    <name evidence="1" type="ORF">GNF83_10170</name>
</gene>
<dbReference type="EMBL" id="WNUR01000023">
    <property type="protein sequence ID" value="MDZ7541610.1"/>
    <property type="molecule type" value="Genomic_DNA"/>
</dbReference>
<name>A0AAW9KKH8_CLOPF</name>
<reference evidence="1" key="1">
    <citation type="submission" date="2019-11" db="EMBL/GenBank/DDBJ databases">
        <title>Characterization of Clostridium perfringens isolates from swine manure treated agricultural soils.</title>
        <authorList>
            <person name="Wushke S.T."/>
        </authorList>
    </citation>
    <scope>NUCLEOTIDE SEQUENCE</scope>
    <source>
        <strain evidence="1">X62</strain>
    </source>
</reference>
<sequence length="203" mass="24709">MSFNNKKYNLEELDSLILKTLLAGENMLYLDMSEFLDYAIKNTIFFDEKISYFENFDEIIFKVIKEYIKDSKFKTGKDEFFKIFGICANSSNKFNSNSNKLFSFEDDLLIDLKYYHVYYNGYVRTTFNILFNGKNDQLIEKYRNFDIEDVIRRFKYYLELFSINKLRYSYNNYNFGDFDEKKEKELDYIKKLMIEAHCNRIIF</sequence>
<dbReference type="AlphaFoldDB" id="A0AAW9KKH8"/>
<proteinExistence type="predicted"/>
<dbReference type="Proteomes" id="UP001288944">
    <property type="component" value="Unassembled WGS sequence"/>
</dbReference>